<dbReference type="STRING" id="2518989.IMCC3088_789"/>
<sequence>MITGADEYPFHQTPEPMAYAGTDRNFYDRYFFNGYSPDGEIFFAIAFGVYPNLDIMDGAVSILHGGKQHNVRASKRMQGERSVLQVGPLSIHIEQPLRQSRIVLADNDSGMTIDVTMTARHAPVEEPRFTRRIGTRSLMDYTRMTQNVEWSGFISVDGNRSELDGRKVRGTRDRSWGIRPVGLPDPQPPAAGGLSQFFWLWNPCNFDDYVAFSHTNDDEYGRPWNRLGAIQAIDGDIIKFDEVAYQYEWEGPSSRKIKELRALCQSEQGDAVLTFRPTATFFMPGLGYMHPEWGHGTDHGDLAVTHDTWDVHQCSLDPRFLHIQAISDVTLEFQGAIHQGTGVVEQMFVGAHAPTGMGEGLDVHRS</sequence>
<evidence type="ECO:0000313" key="1">
    <source>
        <dbReference type="EMBL" id="EGG30981.1"/>
    </source>
</evidence>
<dbReference type="SUPFAM" id="SSF159245">
    <property type="entry name" value="AttH-like"/>
    <property type="match status" value="1"/>
</dbReference>
<reference evidence="1 2" key="1">
    <citation type="journal article" date="2011" name="J. Bacteriol.">
        <title>Genome sequence of strain IMCC3088, a proteorhodopsin-containing marine bacterium belonging to the OM60/NOR5 clade.</title>
        <authorList>
            <person name="Jang Y."/>
            <person name="Oh H.M."/>
            <person name="Kang I."/>
            <person name="Lee K."/>
            <person name="Yang S.J."/>
            <person name="Cho J.C."/>
        </authorList>
    </citation>
    <scope>NUCLEOTIDE SEQUENCE [LARGE SCALE GENOMIC DNA]</scope>
    <source>
        <strain evidence="1 2">IMCC3088</strain>
    </source>
</reference>
<keyword evidence="2" id="KW-1185">Reference proteome</keyword>
<dbReference type="RefSeq" id="WP_009574336.1">
    <property type="nucleotide sequence ID" value="NZ_AEIG01000001.1"/>
</dbReference>
<proteinExistence type="predicted"/>
<dbReference type="eggNOG" id="ENOG502Z7RY">
    <property type="taxonomic scope" value="Bacteria"/>
</dbReference>
<protein>
    <submittedName>
        <fullName evidence="1">Uncharacterized protein</fullName>
    </submittedName>
</protein>
<organism evidence="1 2">
    <name type="scientific">Aequoribacter fuscus</name>
    <dbReference type="NCBI Taxonomy" id="2518989"/>
    <lineage>
        <taxon>Bacteria</taxon>
        <taxon>Pseudomonadati</taxon>
        <taxon>Pseudomonadota</taxon>
        <taxon>Gammaproteobacteria</taxon>
        <taxon>Cellvibrionales</taxon>
        <taxon>Halieaceae</taxon>
        <taxon>Aequoribacter</taxon>
    </lineage>
</organism>
<evidence type="ECO:0000313" key="2">
    <source>
        <dbReference type="Proteomes" id="UP000005615"/>
    </source>
</evidence>
<dbReference type="EMBL" id="AEIG01000001">
    <property type="protein sequence ID" value="EGG30981.1"/>
    <property type="molecule type" value="Genomic_DNA"/>
</dbReference>
<dbReference type="OrthoDB" id="333076at2"/>
<comment type="caution">
    <text evidence="1">The sequence shown here is derived from an EMBL/GenBank/DDBJ whole genome shotgun (WGS) entry which is preliminary data.</text>
</comment>
<name>F3KY59_9GAMM</name>
<gene>
    <name evidence="1" type="ORF">IMCC3088_789</name>
</gene>
<dbReference type="AlphaFoldDB" id="F3KY59"/>
<accession>F3KY59</accession>
<dbReference type="Proteomes" id="UP000005615">
    <property type="component" value="Unassembled WGS sequence"/>
</dbReference>